<evidence type="ECO:0000256" key="2">
    <source>
        <dbReference type="SAM" id="SignalP"/>
    </source>
</evidence>
<dbReference type="InterPro" id="IPR027275">
    <property type="entry name" value="PRC-brl_dom"/>
</dbReference>
<evidence type="ECO:0000313" key="4">
    <source>
        <dbReference type="EMBL" id="SFD10287.1"/>
    </source>
</evidence>
<dbReference type="EMBL" id="FOLG01000015">
    <property type="protein sequence ID" value="SFD10287.1"/>
    <property type="molecule type" value="Genomic_DNA"/>
</dbReference>
<keyword evidence="2" id="KW-0732">Signal</keyword>
<dbReference type="STRING" id="441112.SAMN04488094_11578"/>
<reference evidence="4 5" key="1">
    <citation type="submission" date="2016-10" db="EMBL/GenBank/DDBJ databases">
        <authorList>
            <person name="de Groot N.N."/>
        </authorList>
    </citation>
    <scope>NUCLEOTIDE SEQUENCE [LARGE SCALE GENOMIC DNA]</scope>
    <source>
        <strain evidence="4 5">DSM 19548</strain>
    </source>
</reference>
<proteinExistence type="predicted"/>
<feature type="domain" description="PRC-barrel" evidence="3">
    <location>
        <begin position="297"/>
        <end position="358"/>
    </location>
</feature>
<sequence length="383" mass="41045">MKRILTSTAIVMLAAMPFFLQDAATAEKPEVNAEASANAQADAGISMEQDGMTINAADLIGHPVYVGAEGEATVDEAVADVPDGWERAGEIGDVILTSEGGIESITMDIGGFLGMGEKNVQTSMDNLKFVQDSDEEGEYFIVFTGDRSKLEMEEEYDRAALDEDSYSVYSERPEMAAQQTSTEMEQETEQAAAETKQEVEQTADAAEQNMEKAGNEAEQELEQAANETEQEVEQTAEAAEQNMEQTADAAEKEMEQTADAAEQNVDAAEPVATDTAAVDPAAQEPAANNGDSDRVLTAEELDGMPVIGSDGDRLGEVSDIVLTDSGEIDSVIIDVGGFLGLGEKPVAIPFSELTLQEGEGLADQTVKINRTEEELEQMERWEG</sequence>
<evidence type="ECO:0000259" key="3">
    <source>
        <dbReference type="Pfam" id="PF05239"/>
    </source>
</evidence>
<evidence type="ECO:0000256" key="1">
    <source>
        <dbReference type="SAM" id="MobiDB-lite"/>
    </source>
</evidence>
<evidence type="ECO:0000313" key="5">
    <source>
        <dbReference type="Proteomes" id="UP000198728"/>
    </source>
</evidence>
<dbReference type="Gene3D" id="1.20.120.20">
    <property type="entry name" value="Apolipoprotein"/>
    <property type="match status" value="1"/>
</dbReference>
<dbReference type="AlphaFoldDB" id="A0A1I1PKV5"/>
<organism evidence="4 5">
    <name type="scientific">Tropicimonas isoalkanivorans</name>
    <dbReference type="NCBI Taxonomy" id="441112"/>
    <lineage>
        <taxon>Bacteria</taxon>
        <taxon>Pseudomonadati</taxon>
        <taxon>Pseudomonadota</taxon>
        <taxon>Alphaproteobacteria</taxon>
        <taxon>Rhodobacterales</taxon>
        <taxon>Roseobacteraceae</taxon>
        <taxon>Tropicimonas</taxon>
    </lineage>
</organism>
<dbReference type="SUPFAM" id="SSF50346">
    <property type="entry name" value="PRC-barrel domain"/>
    <property type="match status" value="1"/>
</dbReference>
<name>A0A1I1PKV5_9RHOB</name>
<feature type="chain" id="PRO_5011481128" evidence="2">
    <location>
        <begin position="24"/>
        <end position="383"/>
    </location>
</feature>
<dbReference type="Pfam" id="PF05239">
    <property type="entry name" value="PRC"/>
    <property type="match status" value="1"/>
</dbReference>
<dbReference type="Gene3D" id="2.30.30.240">
    <property type="entry name" value="PRC-barrel domain"/>
    <property type="match status" value="2"/>
</dbReference>
<dbReference type="Proteomes" id="UP000198728">
    <property type="component" value="Unassembled WGS sequence"/>
</dbReference>
<dbReference type="PANTHER" id="PTHR36505">
    <property type="entry name" value="BLR1072 PROTEIN"/>
    <property type="match status" value="1"/>
</dbReference>
<feature type="compositionally biased region" description="Low complexity" evidence="1">
    <location>
        <begin position="176"/>
        <end position="194"/>
    </location>
</feature>
<dbReference type="PANTHER" id="PTHR36505:SF1">
    <property type="entry name" value="BLR1072 PROTEIN"/>
    <property type="match status" value="1"/>
</dbReference>
<feature type="region of interest" description="Disordered" evidence="1">
    <location>
        <begin position="172"/>
        <end position="264"/>
    </location>
</feature>
<dbReference type="InterPro" id="IPR011033">
    <property type="entry name" value="PRC_barrel-like_sf"/>
</dbReference>
<protein>
    <submittedName>
        <fullName evidence="4">PRC-barrel domain-containing protein</fullName>
    </submittedName>
</protein>
<accession>A0A1I1PKV5</accession>
<keyword evidence="5" id="KW-1185">Reference proteome</keyword>
<gene>
    <name evidence="4" type="ORF">SAMN04488094_11578</name>
</gene>
<feature type="signal peptide" evidence="2">
    <location>
        <begin position="1"/>
        <end position="23"/>
    </location>
</feature>
<dbReference type="RefSeq" id="WP_177208423.1">
    <property type="nucleotide sequence ID" value="NZ_FOLG01000015.1"/>
</dbReference>